<protein>
    <submittedName>
        <fullName evidence="1">Uncharacterized protein</fullName>
    </submittedName>
</protein>
<dbReference type="KEGG" id="vg:55618271"/>
<dbReference type="RefSeq" id="YP_009847872.1">
    <property type="nucleotide sequence ID" value="NC_048779.1"/>
</dbReference>
<proteinExistence type="predicted"/>
<accession>A0A514A2L9</accession>
<reference evidence="1 2" key="1">
    <citation type="submission" date="2019-05" db="EMBL/GenBank/DDBJ databases">
        <authorList>
            <person name="Le T.S."/>
            <person name="Kurtboke I."/>
        </authorList>
    </citation>
    <scope>NUCLEOTIDE SEQUENCE [LARGE SCALE GENOMIC DNA]</scope>
</reference>
<keyword evidence="2" id="KW-1185">Reference proteome</keyword>
<dbReference type="Proteomes" id="UP000320568">
    <property type="component" value="Segment"/>
</dbReference>
<sequence length="190" mass="21748">MSFLNSSNETKVVSVDLSQVNQLVYDLMFDNDLRSIPTERIADVKAGLIYQTLRDICSDSKFKLCVAPSEPSKYEVIYFQNKLQDRVDFEIHLTSLEYETTLLHRYYSAGVLEDILTDIGYAFYQILYSMTPNTRFEHEVQLALPNIGHLIVSVHKDDLRECNADDISDTTISGLYTEALLDRFHGDDSS</sequence>
<dbReference type="EMBL" id="MK905543">
    <property type="protein sequence ID" value="QDH47530.1"/>
    <property type="molecule type" value="Genomic_DNA"/>
</dbReference>
<evidence type="ECO:0000313" key="1">
    <source>
        <dbReference type="EMBL" id="QDH47530.1"/>
    </source>
</evidence>
<organism evidence="1 2">
    <name type="scientific">Vibrio phage USC-1</name>
    <dbReference type="NCBI Taxonomy" id="2592615"/>
    <lineage>
        <taxon>Viruses</taxon>
        <taxon>Duplodnaviria</taxon>
        <taxon>Heunggongvirae</taxon>
        <taxon>Uroviricota</taxon>
        <taxon>Caudoviricetes</taxon>
        <taxon>Chimalliviridae</taxon>
        <taxon>Gorgonvirinae</taxon>
        <taxon>Aphroditevirus</taxon>
        <taxon>Aphroditevirus USC1</taxon>
    </lineage>
</organism>
<evidence type="ECO:0000313" key="2">
    <source>
        <dbReference type="Proteomes" id="UP000320568"/>
    </source>
</evidence>
<name>A0A514A2L9_9CAUD</name>
<dbReference type="GeneID" id="55618271"/>